<dbReference type="AlphaFoldDB" id="A0AAV2R5U1"/>
<sequence length="686" mass="79022">MASFIGISRLFIRNFNSNSARKFHILSSFDHKKAFLRKIAEVCTSQSYSALRHLQSQKYIEEETMTYKIIKHIRSDPNFASQNDIRLVKLDGNYLDTTHAVQQKLLVIAHSPNVKPDEILNLFALYTISKKSIMQDVINDQQLMTAVRMKIRNMLTEMDIEQLASFSTYLKQLRSQSVRYIMSIASDIARECERRALESPLPQTLELFDILMILYGNNVFRKKPYETFSSIFESYIDSAPPHHLVQISHYIGLGKRKKIVNIRESEMIDNLVDRLEKEFESLSFIDAGIAISGLFKVNAKFKPDNIFLEKVVECLKARAESGEGWKEHSLESYCFVSMLKLLRSSKYHENKKFEDLIPALKKFVLKLDDMALSPQGLSHLIAIFSTSNIYDKKLFEKLVSIAAEHIKSFSIGQNDMRLKDLSKFLYSMSHTGHTYSKEFLMACEGALWESLHNGDAAKHPYYLCDALLSMAISGHFNKSLLQEAFNPSFVHSELRAHQRSKRLARLQILYEYLKYELPDFKVQPPNISETDVPKRSIREEVHYRPVLAQISDAIAWFNEQIGIKLIFLKFPVPFINYASVVLDLNDVDNLLENFDGLGNNGHHILNQLSNVKENTQRNFINLEILDPHTGINNCKWPTGLVKLKMKILEHRGWGIVRLRESECTRLGDDHSLLAAMILDKLCKVDQ</sequence>
<comment type="caution">
    <text evidence="1">The sequence shown here is derived from an EMBL/GenBank/DDBJ whole genome shotgun (WGS) entry which is preliminary data.</text>
</comment>
<dbReference type="EMBL" id="CAXKWB010016418">
    <property type="protein sequence ID" value="CAL4116037.1"/>
    <property type="molecule type" value="Genomic_DNA"/>
</dbReference>
<proteinExistence type="predicted"/>
<dbReference type="Proteomes" id="UP001497623">
    <property type="component" value="Unassembled WGS sequence"/>
</dbReference>
<keyword evidence="2" id="KW-1185">Reference proteome</keyword>
<reference evidence="1 2" key="1">
    <citation type="submission" date="2024-05" db="EMBL/GenBank/DDBJ databases">
        <authorList>
            <person name="Wallberg A."/>
        </authorList>
    </citation>
    <scope>NUCLEOTIDE SEQUENCE [LARGE SCALE GENOMIC DNA]</scope>
</reference>
<name>A0AAV2R5U1_MEGNR</name>
<gene>
    <name evidence="1" type="ORF">MNOR_LOCUS20892</name>
</gene>
<evidence type="ECO:0000313" key="2">
    <source>
        <dbReference type="Proteomes" id="UP001497623"/>
    </source>
</evidence>
<evidence type="ECO:0000313" key="1">
    <source>
        <dbReference type="EMBL" id="CAL4116037.1"/>
    </source>
</evidence>
<protein>
    <submittedName>
        <fullName evidence="1">Uncharacterized protein</fullName>
    </submittedName>
</protein>
<organism evidence="1 2">
    <name type="scientific">Meganyctiphanes norvegica</name>
    <name type="common">Northern krill</name>
    <name type="synonym">Thysanopoda norvegica</name>
    <dbReference type="NCBI Taxonomy" id="48144"/>
    <lineage>
        <taxon>Eukaryota</taxon>
        <taxon>Metazoa</taxon>
        <taxon>Ecdysozoa</taxon>
        <taxon>Arthropoda</taxon>
        <taxon>Crustacea</taxon>
        <taxon>Multicrustacea</taxon>
        <taxon>Malacostraca</taxon>
        <taxon>Eumalacostraca</taxon>
        <taxon>Eucarida</taxon>
        <taxon>Euphausiacea</taxon>
        <taxon>Euphausiidae</taxon>
        <taxon>Meganyctiphanes</taxon>
    </lineage>
</organism>
<accession>A0AAV2R5U1</accession>